<dbReference type="InterPro" id="IPR011006">
    <property type="entry name" value="CheY-like_superfamily"/>
</dbReference>
<gene>
    <name evidence="3" type="ORF">Ga0123462_2052</name>
</gene>
<dbReference type="Pfam" id="PF00072">
    <property type="entry name" value="Response_reg"/>
    <property type="match status" value="1"/>
</dbReference>
<organism evidence="3 4">
    <name type="scientific">Mariprofundus ferrinatatus</name>
    <dbReference type="NCBI Taxonomy" id="1921087"/>
    <lineage>
        <taxon>Bacteria</taxon>
        <taxon>Pseudomonadati</taxon>
        <taxon>Pseudomonadota</taxon>
        <taxon>Candidatius Mariprofundia</taxon>
        <taxon>Mariprofundales</taxon>
        <taxon>Mariprofundaceae</taxon>
        <taxon>Mariprofundus</taxon>
    </lineage>
</organism>
<evidence type="ECO:0000259" key="2">
    <source>
        <dbReference type="PROSITE" id="PS50110"/>
    </source>
</evidence>
<evidence type="ECO:0000313" key="3">
    <source>
        <dbReference type="EMBL" id="ATX82887.1"/>
    </source>
</evidence>
<evidence type="ECO:0000256" key="1">
    <source>
        <dbReference type="PROSITE-ProRule" id="PRU00169"/>
    </source>
</evidence>
<dbReference type="SUPFAM" id="SSF52172">
    <property type="entry name" value="CheY-like"/>
    <property type="match status" value="1"/>
</dbReference>
<feature type="domain" description="Response regulatory" evidence="2">
    <location>
        <begin position="2"/>
        <end position="119"/>
    </location>
</feature>
<dbReference type="GO" id="GO:0000160">
    <property type="term" value="P:phosphorelay signal transduction system"/>
    <property type="evidence" value="ECO:0007669"/>
    <property type="project" value="InterPro"/>
</dbReference>
<dbReference type="InterPro" id="IPR052048">
    <property type="entry name" value="ST_Response_Regulator"/>
</dbReference>
<feature type="modified residue" description="4-aspartylphosphate" evidence="1">
    <location>
        <position position="52"/>
    </location>
</feature>
<evidence type="ECO:0000313" key="4">
    <source>
        <dbReference type="Proteomes" id="UP000231637"/>
    </source>
</evidence>
<dbReference type="OrthoDB" id="9801101at2"/>
<keyword evidence="1" id="KW-0597">Phosphoprotein</keyword>
<dbReference type="AlphaFoldDB" id="A0A2K8L6H7"/>
<name>A0A2K8L6H7_9PROT</name>
<dbReference type="SMART" id="SM00448">
    <property type="entry name" value="REC"/>
    <property type="match status" value="1"/>
</dbReference>
<dbReference type="PROSITE" id="PS50110">
    <property type="entry name" value="RESPONSE_REGULATORY"/>
    <property type="match status" value="1"/>
</dbReference>
<sequence length="121" mass="13622">MRALIVDDSKAMRMIIGRTVKALGFEIIEACHGREALERLQDSGTFDVALVDWNMPEMNGYEFICAVRADAAYNDMKIVMVTTEAEMSQVIKALEAGANEYIMKPFTKEMIQEKLQLLGLN</sequence>
<dbReference type="PANTHER" id="PTHR43228:SF1">
    <property type="entry name" value="TWO-COMPONENT RESPONSE REGULATOR ARR22"/>
    <property type="match status" value="1"/>
</dbReference>
<keyword evidence="4" id="KW-1185">Reference proteome</keyword>
<dbReference type="Gene3D" id="3.40.50.2300">
    <property type="match status" value="1"/>
</dbReference>
<dbReference type="KEGG" id="mfn:Ga0123462_2052"/>
<accession>A0A2K8L6H7</accession>
<dbReference type="Proteomes" id="UP000231637">
    <property type="component" value="Chromosome"/>
</dbReference>
<reference evidence="3 4" key="1">
    <citation type="submission" date="2016-12" db="EMBL/GenBank/DDBJ databases">
        <title>Isolation and genomic insights into novel planktonic Zetaproteobacteria from stratified waters of the Chesapeake Bay.</title>
        <authorList>
            <person name="McAllister S.M."/>
            <person name="Kato S."/>
            <person name="Chan C.S."/>
            <person name="Chiu B.K."/>
            <person name="Field E.K."/>
        </authorList>
    </citation>
    <scope>NUCLEOTIDE SEQUENCE [LARGE SCALE GENOMIC DNA]</scope>
    <source>
        <strain evidence="3 4">CP-8</strain>
    </source>
</reference>
<protein>
    <submittedName>
        <fullName evidence="3">Two-component system, chemotaxis family, response regulator CheY</fullName>
    </submittedName>
</protein>
<proteinExistence type="predicted"/>
<dbReference type="RefSeq" id="WP_100266183.1">
    <property type="nucleotide sequence ID" value="NZ_CP018800.1"/>
</dbReference>
<dbReference type="InterPro" id="IPR001789">
    <property type="entry name" value="Sig_transdc_resp-reg_receiver"/>
</dbReference>
<dbReference type="EMBL" id="CP018800">
    <property type="protein sequence ID" value="ATX82887.1"/>
    <property type="molecule type" value="Genomic_DNA"/>
</dbReference>
<dbReference type="PANTHER" id="PTHR43228">
    <property type="entry name" value="TWO-COMPONENT RESPONSE REGULATOR"/>
    <property type="match status" value="1"/>
</dbReference>